<dbReference type="AlphaFoldDB" id="A0A5N6SRW0"/>
<dbReference type="PANTHER" id="PTHR35394">
    <property type="entry name" value="DUF3176 DOMAIN-CONTAINING PROTEIN"/>
    <property type="match status" value="1"/>
</dbReference>
<evidence type="ECO:0000313" key="2">
    <source>
        <dbReference type="EMBL" id="KAE8136607.1"/>
    </source>
</evidence>
<keyword evidence="1" id="KW-0472">Membrane</keyword>
<dbReference type="PANTHER" id="PTHR35394:SF5">
    <property type="entry name" value="DUF3176 DOMAIN-CONTAINING PROTEIN"/>
    <property type="match status" value="1"/>
</dbReference>
<dbReference type="OrthoDB" id="5242705at2759"/>
<dbReference type="Proteomes" id="UP000325672">
    <property type="component" value="Unassembled WGS sequence"/>
</dbReference>
<feature type="transmembrane region" description="Helical" evidence="1">
    <location>
        <begin position="136"/>
        <end position="156"/>
    </location>
</feature>
<organism evidence="2 3">
    <name type="scientific">Aspergillus pseudotamarii</name>
    <dbReference type="NCBI Taxonomy" id="132259"/>
    <lineage>
        <taxon>Eukaryota</taxon>
        <taxon>Fungi</taxon>
        <taxon>Dikarya</taxon>
        <taxon>Ascomycota</taxon>
        <taxon>Pezizomycotina</taxon>
        <taxon>Eurotiomycetes</taxon>
        <taxon>Eurotiomycetidae</taxon>
        <taxon>Eurotiales</taxon>
        <taxon>Aspergillaceae</taxon>
        <taxon>Aspergillus</taxon>
        <taxon>Aspergillus subgen. Circumdati</taxon>
    </lineage>
</organism>
<dbReference type="GeneID" id="43644325"/>
<dbReference type="RefSeq" id="XP_031912670.1">
    <property type="nucleotide sequence ID" value="XM_032060115.1"/>
</dbReference>
<gene>
    <name evidence="2" type="ORF">BDV38DRAFT_283819</name>
</gene>
<name>A0A5N6SRW0_ASPPS</name>
<dbReference type="EMBL" id="ML743583">
    <property type="protein sequence ID" value="KAE8136607.1"/>
    <property type="molecule type" value="Genomic_DNA"/>
</dbReference>
<reference evidence="2 3" key="1">
    <citation type="submission" date="2019-04" db="EMBL/GenBank/DDBJ databases">
        <title>Friends and foes A comparative genomics study of 23 Aspergillus species from section Flavi.</title>
        <authorList>
            <consortium name="DOE Joint Genome Institute"/>
            <person name="Kjaerbolling I."/>
            <person name="Vesth T."/>
            <person name="Frisvad J.C."/>
            <person name="Nybo J.L."/>
            <person name="Theobald S."/>
            <person name="Kildgaard S."/>
            <person name="Isbrandt T."/>
            <person name="Kuo A."/>
            <person name="Sato A."/>
            <person name="Lyhne E.K."/>
            <person name="Kogle M.E."/>
            <person name="Wiebenga A."/>
            <person name="Kun R.S."/>
            <person name="Lubbers R.J."/>
            <person name="Makela M.R."/>
            <person name="Barry K."/>
            <person name="Chovatia M."/>
            <person name="Clum A."/>
            <person name="Daum C."/>
            <person name="Haridas S."/>
            <person name="He G."/>
            <person name="LaButti K."/>
            <person name="Lipzen A."/>
            <person name="Mondo S."/>
            <person name="Riley R."/>
            <person name="Salamov A."/>
            <person name="Simmons B.A."/>
            <person name="Magnuson J.K."/>
            <person name="Henrissat B."/>
            <person name="Mortensen U.H."/>
            <person name="Larsen T.O."/>
            <person name="Devries R.P."/>
            <person name="Grigoriev I.V."/>
            <person name="Machida M."/>
            <person name="Baker S.E."/>
            <person name="Andersen M.R."/>
        </authorList>
    </citation>
    <scope>NUCLEOTIDE SEQUENCE [LARGE SCALE GENOMIC DNA]</scope>
    <source>
        <strain evidence="2 3">CBS 117625</strain>
    </source>
</reference>
<proteinExistence type="predicted"/>
<protein>
    <submittedName>
        <fullName evidence="2">Uncharacterized protein</fullName>
    </submittedName>
</protein>
<keyword evidence="3" id="KW-1185">Reference proteome</keyword>
<keyword evidence="1" id="KW-1133">Transmembrane helix</keyword>
<keyword evidence="1" id="KW-0812">Transmembrane</keyword>
<evidence type="ECO:0000256" key="1">
    <source>
        <dbReference type="SAM" id="Phobius"/>
    </source>
</evidence>
<evidence type="ECO:0000313" key="3">
    <source>
        <dbReference type="Proteomes" id="UP000325672"/>
    </source>
</evidence>
<sequence>MKQKLFREASLTSAQGSLLSYALVPEGNLSLTWEDATYKIESKAYGGLQLGLNAMFNVTFDSDLMPSGWEELQWSGLSVYPGISASVLHSSTNLSESMDNIASSMTGFMRTSDNAFQIPGQAYTNTTFIKVHWPRIILPVATVSLSGFFLVATALSSKRANIMLWESSMLPLLNLRLVDKKNNLSLGRLGNVHDMENVSKRIKVRMEERDVTILSEQ</sequence>
<accession>A0A5N6SRW0</accession>